<feature type="transmembrane region" description="Helical" evidence="2">
    <location>
        <begin position="203"/>
        <end position="227"/>
    </location>
</feature>
<feature type="compositionally biased region" description="Basic and acidic residues" evidence="1">
    <location>
        <begin position="7"/>
        <end position="17"/>
    </location>
</feature>
<proteinExistence type="predicted"/>
<feature type="region of interest" description="Disordered" evidence="1">
    <location>
        <begin position="73"/>
        <end position="93"/>
    </location>
</feature>
<dbReference type="GeneID" id="68097689"/>
<keyword evidence="4" id="KW-1185">Reference proteome</keyword>
<evidence type="ECO:0000256" key="2">
    <source>
        <dbReference type="SAM" id="Phobius"/>
    </source>
</evidence>
<dbReference type="Proteomes" id="UP000816034">
    <property type="component" value="Unassembled WGS sequence"/>
</dbReference>
<name>A0AA88KIB9_NAELO</name>
<sequence length="279" mass="31586">MSHHQDHHHDDDEIVELHEEEITEQSKDIKTTNTAEVNHDETDEELQTHPQTQQLNNDEEKPKITEIDISQHEHDPRFSMDQSDISALSRTNGGDPRRIEFKAPLAGAILNLIYSTVFVILSMMEIKWKLDFIEKYDDHDDDKMDDDQVQGLTLIGVFCLVVGALISLIGSLVGVATCCWLWKKEQVMKWTNRTQRAFVNIALIGAAVWLASTIFSIIPFGALYLIMNCTVSIADTNTVNVLPILGILLGGVFVAFAILLTRRIWVNKTHFGDYGLTFH</sequence>
<feature type="transmembrane region" description="Helical" evidence="2">
    <location>
        <begin position="105"/>
        <end position="124"/>
    </location>
</feature>
<keyword evidence="2" id="KW-0472">Membrane</keyword>
<gene>
    <name evidence="3" type="ORF">C9374_005234</name>
</gene>
<protein>
    <recommendedName>
        <fullName evidence="5">Transmembrane protein</fullName>
    </recommendedName>
</protein>
<dbReference type="RefSeq" id="XP_044548333.1">
    <property type="nucleotide sequence ID" value="XM_044694962.1"/>
</dbReference>
<comment type="caution">
    <text evidence="3">The sequence shown here is derived from an EMBL/GenBank/DDBJ whole genome shotgun (WGS) entry which is preliminary data.</text>
</comment>
<organism evidence="3 4">
    <name type="scientific">Naegleria lovaniensis</name>
    <name type="common">Amoeba</name>
    <dbReference type="NCBI Taxonomy" id="51637"/>
    <lineage>
        <taxon>Eukaryota</taxon>
        <taxon>Discoba</taxon>
        <taxon>Heterolobosea</taxon>
        <taxon>Tetramitia</taxon>
        <taxon>Eutetramitia</taxon>
        <taxon>Vahlkampfiidae</taxon>
        <taxon>Naegleria</taxon>
    </lineage>
</organism>
<evidence type="ECO:0008006" key="5">
    <source>
        <dbReference type="Google" id="ProtNLM"/>
    </source>
</evidence>
<dbReference type="AlphaFoldDB" id="A0AA88KIB9"/>
<evidence type="ECO:0000313" key="3">
    <source>
        <dbReference type="EMBL" id="KAG2382654.1"/>
    </source>
</evidence>
<feature type="transmembrane region" description="Helical" evidence="2">
    <location>
        <begin position="239"/>
        <end position="260"/>
    </location>
</feature>
<evidence type="ECO:0000313" key="4">
    <source>
        <dbReference type="Proteomes" id="UP000816034"/>
    </source>
</evidence>
<keyword evidence="2" id="KW-0812">Transmembrane</keyword>
<accession>A0AA88KIB9</accession>
<feature type="region of interest" description="Disordered" evidence="1">
    <location>
        <begin position="1"/>
        <end position="60"/>
    </location>
</feature>
<keyword evidence="2" id="KW-1133">Transmembrane helix</keyword>
<dbReference type="EMBL" id="PYSW02000023">
    <property type="protein sequence ID" value="KAG2382654.1"/>
    <property type="molecule type" value="Genomic_DNA"/>
</dbReference>
<reference evidence="3 4" key="1">
    <citation type="journal article" date="2018" name="BMC Genomics">
        <title>The genome of Naegleria lovaniensis, the basis for a comparative approach to unravel pathogenicity factors of the human pathogenic amoeba N. fowleri.</title>
        <authorList>
            <person name="Liechti N."/>
            <person name="Schurch N."/>
            <person name="Bruggmann R."/>
            <person name="Wittwer M."/>
        </authorList>
    </citation>
    <scope>NUCLEOTIDE SEQUENCE [LARGE SCALE GENOMIC DNA]</scope>
    <source>
        <strain evidence="3 4">ATCC 30569</strain>
    </source>
</reference>
<evidence type="ECO:0000256" key="1">
    <source>
        <dbReference type="SAM" id="MobiDB-lite"/>
    </source>
</evidence>
<feature type="transmembrane region" description="Helical" evidence="2">
    <location>
        <begin position="154"/>
        <end position="182"/>
    </location>
</feature>
<feature type="compositionally biased region" description="Polar residues" evidence="1">
    <location>
        <begin position="80"/>
        <end position="92"/>
    </location>
</feature>